<organism evidence="2">
    <name type="scientific">bioreactor metagenome</name>
    <dbReference type="NCBI Taxonomy" id="1076179"/>
    <lineage>
        <taxon>unclassified sequences</taxon>
        <taxon>metagenomes</taxon>
        <taxon>ecological metagenomes</taxon>
    </lineage>
</organism>
<evidence type="ECO:0000259" key="1">
    <source>
        <dbReference type="Pfam" id="PF09811"/>
    </source>
</evidence>
<dbReference type="Pfam" id="PF09811">
    <property type="entry name" value="Yae1_N"/>
    <property type="match status" value="1"/>
</dbReference>
<sequence length="228" mass="26120">METNYEFGTKDFEEILKRIQQDETSSFQDVNFTENNSSGFGEENNLMNDIEELSKNNIFQDNSFVEESTRNKSSCGCNDNNDINDIGCSDNNGIIDCRKWYERGLRAGLEKGYIKGYECGRQQGRREGFREGYARGIARAQELARASYERGYRQGYNAGYRAGYQKGYQKGCRVGYQRGVRVGFQNGLRQGYENAYREILNCLNNARQRTSNLSNNSGTRNGCWRSVT</sequence>
<dbReference type="InterPro" id="IPR019191">
    <property type="entry name" value="Essential_protein_Yae1_N"/>
</dbReference>
<gene>
    <name evidence="2" type="ORF">SDC9_41000</name>
</gene>
<accession>A0A644VWN2</accession>
<dbReference type="AlphaFoldDB" id="A0A644VWN2"/>
<evidence type="ECO:0000313" key="2">
    <source>
        <dbReference type="EMBL" id="MPL94842.1"/>
    </source>
</evidence>
<comment type="caution">
    <text evidence="2">The sequence shown here is derived from an EMBL/GenBank/DDBJ whole genome shotgun (WGS) entry which is preliminary data.</text>
</comment>
<name>A0A644VWN2_9ZZZZ</name>
<feature type="domain" description="Essential protein Yae1 N-terminal" evidence="1">
    <location>
        <begin position="151"/>
        <end position="187"/>
    </location>
</feature>
<reference evidence="2" key="1">
    <citation type="submission" date="2019-08" db="EMBL/GenBank/DDBJ databases">
        <authorList>
            <person name="Kucharzyk K."/>
            <person name="Murdoch R.W."/>
            <person name="Higgins S."/>
            <person name="Loffler F."/>
        </authorList>
    </citation>
    <scope>NUCLEOTIDE SEQUENCE</scope>
</reference>
<proteinExistence type="predicted"/>
<dbReference type="EMBL" id="VSSQ01000444">
    <property type="protein sequence ID" value="MPL94842.1"/>
    <property type="molecule type" value="Genomic_DNA"/>
</dbReference>
<protein>
    <recommendedName>
        <fullName evidence="1">Essential protein Yae1 N-terminal domain-containing protein</fullName>
    </recommendedName>
</protein>